<dbReference type="InterPro" id="IPR011035">
    <property type="entry name" value="Ribosomal_bL25/Gln-tRNA_synth"/>
</dbReference>
<protein>
    <recommendedName>
        <fullName evidence="6">Large ribosomal subunit protein bL25 L25 domain-containing protein</fullName>
    </recommendedName>
</protein>
<dbReference type="Proteomes" id="UP001295423">
    <property type="component" value="Unassembled WGS sequence"/>
</dbReference>
<evidence type="ECO:0000313" key="8">
    <source>
        <dbReference type="Proteomes" id="UP001295423"/>
    </source>
</evidence>
<evidence type="ECO:0000256" key="1">
    <source>
        <dbReference type="ARBA" id="ARBA00022730"/>
    </source>
</evidence>
<sequence length="350" mass="38685">MSRIRSYSLISRLISVQRPITFQGGSRCSNRALSSAYKVEDVSQLVSGLTQEAVDADPKVAAFLEANFESSEDTASDGFIIPDEVLEQLGVADIDIPEKKGKGSEYGAPRVDKGLGNEAQQALNIRTLQSYIREEEGSNACRRLRYAKMIPGMLYGSDPNLGVLSNTPESKTMLKTPWPTLQRELDRFHRRFESRVYDLTVFEDESDTEGTVHRVVPRNVQRHPVQGSIYCANFVRYFPGRPLKIPIVFANTEESLALRRDGFIIPVSKHIECLVEEGAPIPEQIELDCTGVVLKDVLRMDRLIFPDGVTASKRVDSEKFVVGPVVGGRGGSQEDDEDDDAAGGDEESSG</sequence>
<dbReference type="InterPro" id="IPR020930">
    <property type="entry name" value="Ribosomal_uL5_bac-type"/>
</dbReference>
<feature type="compositionally biased region" description="Acidic residues" evidence="5">
    <location>
        <begin position="333"/>
        <end position="350"/>
    </location>
</feature>
<dbReference type="PANTHER" id="PTHR33284:SF1">
    <property type="entry name" value="RIBOSOMAL PROTEIN L25_GLN-TRNA SYNTHETASE, ANTI-CODON-BINDING DOMAIN-CONTAINING PROTEIN"/>
    <property type="match status" value="1"/>
</dbReference>
<dbReference type="PANTHER" id="PTHR33284">
    <property type="entry name" value="RIBOSOMAL PROTEIN L25/GLN-TRNA SYNTHETASE, ANTI-CODON-BINDING DOMAIN-CONTAINING PROTEIN"/>
    <property type="match status" value="1"/>
</dbReference>
<keyword evidence="1" id="KW-0699">rRNA-binding</keyword>
<feature type="domain" description="Large ribosomal subunit protein bL25 L25" evidence="6">
    <location>
        <begin position="131"/>
        <end position="231"/>
    </location>
</feature>
<dbReference type="AlphaFoldDB" id="A0AAD2JIR2"/>
<dbReference type="GO" id="GO:0003735">
    <property type="term" value="F:structural constituent of ribosome"/>
    <property type="evidence" value="ECO:0007669"/>
    <property type="project" value="InterPro"/>
</dbReference>
<keyword evidence="3" id="KW-0689">Ribosomal protein</keyword>
<gene>
    <name evidence="7" type="ORF">CYCCA115_LOCUS14957</name>
</gene>
<dbReference type="GO" id="GO:0022625">
    <property type="term" value="C:cytosolic large ribosomal subunit"/>
    <property type="evidence" value="ECO:0007669"/>
    <property type="project" value="TreeGrafter"/>
</dbReference>
<comment type="caution">
    <text evidence="7">The sequence shown here is derived from an EMBL/GenBank/DDBJ whole genome shotgun (WGS) entry which is preliminary data.</text>
</comment>
<dbReference type="Pfam" id="PF01386">
    <property type="entry name" value="Ribosomal_L25p"/>
    <property type="match status" value="1"/>
</dbReference>
<dbReference type="InterPro" id="IPR020056">
    <property type="entry name" value="Rbsml_bL25/Gln-tRNA_synth_N"/>
</dbReference>
<evidence type="ECO:0000259" key="6">
    <source>
        <dbReference type="Pfam" id="PF01386"/>
    </source>
</evidence>
<reference evidence="7" key="1">
    <citation type="submission" date="2023-08" db="EMBL/GenBank/DDBJ databases">
        <authorList>
            <person name="Audoor S."/>
            <person name="Bilcke G."/>
        </authorList>
    </citation>
    <scope>NUCLEOTIDE SEQUENCE</scope>
</reference>
<dbReference type="GO" id="GO:0008097">
    <property type="term" value="F:5S rRNA binding"/>
    <property type="evidence" value="ECO:0007669"/>
    <property type="project" value="TreeGrafter"/>
</dbReference>
<evidence type="ECO:0000256" key="2">
    <source>
        <dbReference type="ARBA" id="ARBA00022884"/>
    </source>
</evidence>
<organism evidence="7 8">
    <name type="scientific">Cylindrotheca closterium</name>
    <dbReference type="NCBI Taxonomy" id="2856"/>
    <lineage>
        <taxon>Eukaryota</taxon>
        <taxon>Sar</taxon>
        <taxon>Stramenopiles</taxon>
        <taxon>Ochrophyta</taxon>
        <taxon>Bacillariophyta</taxon>
        <taxon>Bacillariophyceae</taxon>
        <taxon>Bacillariophycidae</taxon>
        <taxon>Bacillariales</taxon>
        <taxon>Bacillariaceae</taxon>
        <taxon>Cylindrotheca</taxon>
    </lineage>
</organism>
<dbReference type="Gene3D" id="2.40.240.10">
    <property type="entry name" value="Ribosomal Protein L25, Chain P"/>
    <property type="match status" value="1"/>
</dbReference>
<evidence type="ECO:0000256" key="4">
    <source>
        <dbReference type="ARBA" id="ARBA00023274"/>
    </source>
</evidence>
<dbReference type="Gene3D" id="2.170.120.20">
    <property type="entry name" value="Ribosomal protein L25, beta domain"/>
    <property type="match status" value="1"/>
</dbReference>
<dbReference type="InterPro" id="IPR037121">
    <property type="entry name" value="Ribosomal_bL25_C"/>
</dbReference>
<name>A0AAD2JIR2_9STRA</name>
<feature type="region of interest" description="Disordered" evidence="5">
    <location>
        <begin position="324"/>
        <end position="350"/>
    </location>
</feature>
<keyword evidence="8" id="KW-1185">Reference proteome</keyword>
<accession>A0AAD2JIR2</accession>
<keyword evidence="2" id="KW-0694">RNA-binding</keyword>
<dbReference type="EMBL" id="CAKOGP040001869">
    <property type="protein sequence ID" value="CAJ1954365.1"/>
    <property type="molecule type" value="Genomic_DNA"/>
</dbReference>
<evidence type="ECO:0000313" key="7">
    <source>
        <dbReference type="EMBL" id="CAJ1954365.1"/>
    </source>
</evidence>
<dbReference type="InterPro" id="IPR029751">
    <property type="entry name" value="Ribosomal_L25_dom"/>
</dbReference>
<evidence type="ECO:0000256" key="3">
    <source>
        <dbReference type="ARBA" id="ARBA00022980"/>
    </source>
</evidence>
<dbReference type="GO" id="GO:0006412">
    <property type="term" value="P:translation"/>
    <property type="evidence" value="ECO:0007669"/>
    <property type="project" value="InterPro"/>
</dbReference>
<dbReference type="CDD" id="cd00495">
    <property type="entry name" value="Ribosomal_L25_TL5_CTC"/>
    <property type="match status" value="1"/>
</dbReference>
<keyword evidence="4" id="KW-0687">Ribonucleoprotein</keyword>
<proteinExistence type="predicted"/>
<evidence type="ECO:0000256" key="5">
    <source>
        <dbReference type="SAM" id="MobiDB-lite"/>
    </source>
</evidence>
<dbReference type="SUPFAM" id="SSF50715">
    <property type="entry name" value="Ribosomal protein L25-like"/>
    <property type="match status" value="1"/>
</dbReference>